<accession>A0A915KQ04</accession>
<sequence length="37" mass="4394">MCFKISQLRKGVTLWPNIHCMQKTMLYIQIGKRSLNL</sequence>
<proteinExistence type="predicted"/>
<dbReference type="AlphaFoldDB" id="A0A915KQ04"/>
<dbReference type="WBParaSite" id="nRc.2.0.1.t40155-RA">
    <property type="protein sequence ID" value="nRc.2.0.1.t40155-RA"/>
    <property type="gene ID" value="nRc.2.0.1.g40155"/>
</dbReference>
<organism evidence="1 2">
    <name type="scientific">Romanomermis culicivorax</name>
    <name type="common">Nematode worm</name>
    <dbReference type="NCBI Taxonomy" id="13658"/>
    <lineage>
        <taxon>Eukaryota</taxon>
        <taxon>Metazoa</taxon>
        <taxon>Ecdysozoa</taxon>
        <taxon>Nematoda</taxon>
        <taxon>Enoplea</taxon>
        <taxon>Dorylaimia</taxon>
        <taxon>Mermithida</taxon>
        <taxon>Mermithoidea</taxon>
        <taxon>Mermithidae</taxon>
        <taxon>Romanomermis</taxon>
    </lineage>
</organism>
<evidence type="ECO:0000313" key="1">
    <source>
        <dbReference type="Proteomes" id="UP000887565"/>
    </source>
</evidence>
<reference evidence="2" key="1">
    <citation type="submission" date="2022-11" db="UniProtKB">
        <authorList>
            <consortium name="WormBaseParasite"/>
        </authorList>
    </citation>
    <scope>IDENTIFICATION</scope>
</reference>
<name>A0A915KQ04_ROMCU</name>
<protein>
    <submittedName>
        <fullName evidence="2">Uncharacterized protein</fullName>
    </submittedName>
</protein>
<dbReference type="Proteomes" id="UP000887565">
    <property type="component" value="Unplaced"/>
</dbReference>
<evidence type="ECO:0000313" key="2">
    <source>
        <dbReference type="WBParaSite" id="nRc.2.0.1.t40155-RA"/>
    </source>
</evidence>
<keyword evidence="1" id="KW-1185">Reference proteome</keyword>